<dbReference type="GO" id="GO:0003924">
    <property type="term" value="F:GTPase activity"/>
    <property type="evidence" value="ECO:0007669"/>
    <property type="project" value="InterPro"/>
</dbReference>
<keyword evidence="5" id="KW-1185">Reference proteome</keyword>
<feature type="compositionally biased region" description="Low complexity" evidence="3">
    <location>
        <begin position="572"/>
        <end position="584"/>
    </location>
</feature>
<dbReference type="AlphaFoldDB" id="A0A9P6FPI8"/>
<feature type="compositionally biased region" description="Low complexity" evidence="3">
    <location>
        <begin position="517"/>
        <end position="535"/>
    </location>
</feature>
<dbReference type="Proteomes" id="UP000780801">
    <property type="component" value="Unassembled WGS sequence"/>
</dbReference>
<evidence type="ECO:0000313" key="5">
    <source>
        <dbReference type="Proteomes" id="UP000780801"/>
    </source>
</evidence>
<feature type="compositionally biased region" description="Low complexity" evidence="3">
    <location>
        <begin position="91"/>
        <end position="111"/>
    </location>
</feature>
<feature type="region of interest" description="Disordered" evidence="3">
    <location>
        <begin position="557"/>
        <end position="584"/>
    </location>
</feature>
<keyword evidence="2" id="KW-0342">GTP-binding</keyword>
<feature type="region of interest" description="Disordered" evidence="3">
    <location>
        <begin position="1"/>
        <end position="24"/>
    </location>
</feature>
<comment type="caution">
    <text evidence="4">The sequence shown here is derived from an EMBL/GenBank/DDBJ whole genome shotgun (WGS) entry which is preliminary data.</text>
</comment>
<organism evidence="4 5">
    <name type="scientific">Lunasporangiospora selenospora</name>
    <dbReference type="NCBI Taxonomy" id="979761"/>
    <lineage>
        <taxon>Eukaryota</taxon>
        <taxon>Fungi</taxon>
        <taxon>Fungi incertae sedis</taxon>
        <taxon>Mucoromycota</taxon>
        <taxon>Mortierellomycotina</taxon>
        <taxon>Mortierellomycetes</taxon>
        <taxon>Mortierellales</taxon>
        <taxon>Mortierellaceae</taxon>
        <taxon>Lunasporangiospora</taxon>
    </lineage>
</organism>
<dbReference type="PROSITE" id="PS51417">
    <property type="entry name" value="ARF"/>
    <property type="match status" value="1"/>
</dbReference>
<keyword evidence="1" id="KW-0547">Nucleotide-binding</keyword>
<evidence type="ECO:0000256" key="3">
    <source>
        <dbReference type="SAM" id="MobiDB-lite"/>
    </source>
</evidence>
<dbReference type="InterPro" id="IPR027417">
    <property type="entry name" value="P-loop_NTPase"/>
</dbReference>
<evidence type="ECO:0000256" key="2">
    <source>
        <dbReference type="ARBA" id="ARBA00023134"/>
    </source>
</evidence>
<evidence type="ECO:0000313" key="4">
    <source>
        <dbReference type="EMBL" id="KAF9578435.1"/>
    </source>
</evidence>
<evidence type="ECO:0000256" key="1">
    <source>
        <dbReference type="ARBA" id="ARBA00022741"/>
    </source>
</evidence>
<feature type="region of interest" description="Disordered" evidence="3">
    <location>
        <begin position="84"/>
        <end position="112"/>
    </location>
</feature>
<sequence>MATQHSQVQASPAPHTFLVKKPPLMPRQSTNDVLSFTHIIADRLLPDQTVWDFFSPAPEPVQQVTDHGSRQDAVELGPRPVSAGLPGNVHSGTTQLLTPTSPSTTTNDTLPKSPELMTFAQLYGMRRRSIAVDTNVSTATAAEEKRLGQKNAGNKTATATTSNHPGTTMSTSVSGSALSSVTTSTLTTGLAKESSSPSSSMVMDRSNPSPSLLTPVSPSFPSNAHSALSPSAESSEMPGLTTTTSTTTTTTATTATTTTTTTTTTTGSTSKLQKRRSFAQSLRSSMLSLTQLLTLPSNNQGGGRKNLSGTLKGPKSSTGHGPPHYNILVLGSDSAPLASTLYKMSTLLPRTSKVQHYQEISGFFVAYFRSNALSIVSPPPLPSLNASLTLSPLPTLAVTSSPGGSPPPQTKAALVEDSNLGSAEVQPRDSFESTGEVTLQGEVKDRYEMELDYEQEEADMVRRDEAILRSVRGRTSEETLHQLRNSTAMMGLTDVVLTPSSSASLSRSRPLEGLVRSGSSGSSCSQSSGHSSDSSNTFQDMAARFPAGEMREMLLEEKSSVDSKKRHTRVETASSLSSSSTSATTTTTNRWANASLSVHAFSLDTTWPVPRTLAQTFWFPHAHGIIYIVDATRKNDARGMDHLLNARLFLNSLITDPHFGRRDLPIVVFANKAGMDETCYRVDEIAEILGCEDWDICSSQATMTKTGKKSLKTESPSLARPWCVKSTRADGTGDGLKESVEWLKSRMSEIWQS</sequence>
<dbReference type="Pfam" id="PF00025">
    <property type="entry name" value="Arf"/>
    <property type="match status" value="1"/>
</dbReference>
<dbReference type="EMBL" id="JAABOA010003657">
    <property type="protein sequence ID" value="KAF9578435.1"/>
    <property type="molecule type" value="Genomic_DNA"/>
</dbReference>
<feature type="region of interest" description="Disordered" evidence="3">
    <location>
        <begin position="500"/>
        <end position="538"/>
    </location>
</feature>
<feature type="compositionally biased region" description="Low complexity" evidence="3">
    <location>
        <begin position="170"/>
        <end position="222"/>
    </location>
</feature>
<dbReference type="GO" id="GO:0005525">
    <property type="term" value="F:GTP binding"/>
    <property type="evidence" value="ECO:0007669"/>
    <property type="project" value="UniProtKB-KW"/>
</dbReference>
<feature type="region of interest" description="Disordered" evidence="3">
    <location>
        <begin position="294"/>
        <end position="322"/>
    </location>
</feature>
<reference evidence="4" key="1">
    <citation type="journal article" date="2020" name="Fungal Divers.">
        <title>Resolving the Mortierellaceae phylogeny through synthesis of multi-gene phylogenetics and phylogenomics.</title>
        <authorList>
            <person name="Vandepol N."/>
            <person name="Liber J."/>
            <person name="Desiro A."/>
            <person name="Na H."/>
            <person name="Kennedy M."/>
            <person name="Barry K."/>
            <person name="Grigoriev I.V."/>
            <person name="Miller A.N."/>
            <person name="O'Donnell K."/>
            <person name="Stajich J.E."/>
            <person name="Bonito G."/>
        </authorList>
    </citation>
    <scope>NUCLEOTIDE SEQUENCE</scope>
    <source>
        <strain evidence="4">KOD1015</strain>
    </source>
</reference>
<dbReference type="InterPro" id="IPR006689">
    <property type="entry name" value="Small_GTPase_ARF/SAR"/>
</dbReference>
<proteinExistence type="predicted"/>
<gene>
    <name evidence="4" type="ORF">BGW38_005755</name>
</gene>
<feature type="compositionally biased region" description="Polar residues" evidence="3">
    <location>
        <begin position="223"/>
        <end position="234"/>
    </location>
</feature>
<feature type="compositionally biased region" description="Low complexity" evidence="3">
    <location>
        <begin position="241"/>
        <end position="270"/>
    </location>
</feature>
<name>A0A9P6FPI8_9FUNG</name>
<feature type="region of interest" description="Disordered" evidence="3">
    <location>
        <begin position="141"/>
        <end position="270"/>
    </location>
</feature>
<feature type="compositionally biased region" description="Polar residues" evidence="3">
    <location>
        <begin position="1"/>
        <end position="10"/>
    </location>
</feature>
<dbReference type="Gene3D" id="3.40.50.300">
    <property type="entry name" value="P-loop containing nucleotide triphosphate hydrolases"/>
    <property type="match status" value="1"/>
</dbReference>
<accession>A0A9P6FPI8</accession>
<protein>
    <submittedName>
        <fullName evidence="4">Uncharacterized protein</fullName>
    </submittedName>
</protein>